<dbReference type="Proteomes" id="UP000664218">
    <property type="component" value="Unassembled WGS sequence"/>
</dbReference>
<feature type="domain" description="DUF3644" evidence="1">
    <location>
        <begin position="11"/>
        <end position="192"/>
    </location>
</feature>
<sequence length="372" mass="43667">MSLRKGKTKSILENSIDSALLAVEIYNKPRTTFKVENYITLMIIAWTRLFHAYFNNTIGDKYYYKNGRNYRKVDGERKSWDLRECIKQYNNLDDPVKKNLDFFIQLRNKIEHRHIDKEILGTQIFGECQAMLYNYESTLTNFFGEDYAINENLAFSLQFSKILTKEQKEAQKNLLSREAQDIIDYINKYRTSLPEEIFSSQEFSIKLIQVPKIGNTNRNDLAVEFINWEALTPEEQADFQKLTTIIKNKTLTLEGANVGKLKPKDVVEKIKENGIDNFTIYNHTLFWKLFGIRPNNNADNPFETNTKYCHYDEVHKDYVFNDNWVLLLTSILKNHQIPVEWIKDQVKNNIVVSVHDYPPQKKHSPIGGPIVD</sequence>
<evidence type="ECO:0000313" key="2">
    <source>
        <dbReference type="EMBL" id="MBO1264877.1"/>
    </source>
</evidence>
<reference evidence="2" key="1">
    <citation type="submission" date="2021-03" db="EMBL/GenBank/DDBJ databases">
        <title>Proteiniclasticum marinus sp. nov., isolated from tidal flat sediment.</title>
        <authorList>
            <person name="Namirimu T."/>
            <person name="Yang J.-A."/>
            <person name="Yang S.-H."/>
            <person name="Kim Y.-J."/>
            <person name="Kwon K.K."/>
        </authorList>
    </citation>
    <scope>NUCLEOTIDE SEQUENCE</scope>
    <source>
        <strain evidence="2">SCR006</strain>
    </source>
</reference>
<protein>
    <submittedName>
        <fullName evidence="2">DUF3644 domain-containing protein</fullName>
    </submittedName>
</protein>
<name>A0A939HBG3_9CLOT</name>
<evidence type="ECO:0000259" key="1">
    <source>
        <dbReference type="Pfam" id="PF12358"/>
    </source>
</evidence>
<evidence type="ECO:0000313" key="3">
    <source>
        <dbReference type="Proteomes" id="UP000664218"/>
    </source>
</evidence>
<dbReference type="EMBL" id="JAFNJU010000005">
    <property type="protein sequence ID" value="MBO1264877.1"/>
    <property type="molecule type" value="Genomic_DNA"/>
</dbReference>
<accession>A0A939HBG3</accession>
<organism evidence="2 3">
    <name type="scientific">Proteiniclasticum aestuarii</name>
    <dbReference type="NCBI Taxonomy" id="2817862"/>
    <lineage>
        <taxon>Bacteria</taxon>
        <taxon>Bacillati</taxon>
        <taxon>Bacillota</taxon>
        <taxon>Clostridia</taxon>
        <taxon>Eubacteriales</taxon>
        <taxon>Clostridiaceae</taxon>
        <taxon>Proteiniclasticum</taxon>
    </lineage>
</organism>
<comment type="caution">
    <text evidence="2">The sequence shown here is derived from an EMBL/GenBank/DDBJ whole genome shotgun (WGS) entry which is preliminary data.</text>
</comment>
<dbReference type="Pfam" id="PF12358">
    <property type="entry name" value="DUF3644"/>
    <property type="match status" value="1"/>
</dbReference>
<proteinExistence type="predicted"/>
<keyword evidence="3" id="KW-1185">Reference proteome</keyword>
<dbReference type="InterPro" id="IPR022104">
    <property type="entry name" value="DUF3644"/>
</dbReference>
<dbReference type="AlphaFoldDB" id="A0A939HBG3"/>
<gene>
    <name evidence="2" type="ORF">J3A84_07535</name>
</gene>
<dbReference type="RefSeq" id="WP_207599403.1">
    <property type="nucleotide sequence ID" value="NZ_JAFNJU010000005.1"/>
</dbReference>